<dbReference type="Gene3D" id="3.10.450.50">
    <property type="match status" value="1"/>
</dbReference>
<dbReference type="Proteomes" id="UP000034416">
    <property type="component" value="Unassembled WGS sequence"/>
</dbReference>
<dbReference type="Proteomes" id="UP000192327">
    <property type="component" value="Unassembled WGS sequence"/>
</dbReference>
<dbReference type="Proteomes" id="UP000321797">
    <property type="component" value="Unassembled WGS sequence"/>
</dbReference>
<sequence>MPDRHASPSPGALLEAAEQSPKAVAVHDKAAWVGLFAADGQVNDPVGSTPHIGAAAIGRFFDTFIAPNTIEFDVDNDVVAGMSVLRDLTVHTTMSTGVTMHIPMHLRYDMVSEGPDGSLKIQRLFAHWELQKMVGQLLGSGGRGLLASIILGPQLLRHQGLSGCAGFMRGLSGVRKRGKQRVLELVAALGRSDSAAVASLLTPTATLSPDGVTEIAVAEFVSTARHLEVEKLIAAGRTVTATVRLDGKRGVGLFEFSDKAASAGTISAVRLYIG</sequence>
<dbReference type="EMBL" id="SSGD01000178">
    <property type="protein sequence ID" value="TXI48724.1"/>
    <property type="molecule type" value="Genomic_DNA"/>
</dbReference>
<evidence type="ECO:0000313" key="2">
    <source>
        <dbReference type="EMBL" id="KKC00460.1"/>
    </source>
</evidence>
<dbReference type="PATRIC" id="fig|342002.3.peg.1283"/>
<proteinExistence type="predicted"/>
<dbReference type="STRING" id="342002.BST15_00390"/>
<accession>A0A0F5N0R9</accession>
<reference evidence="3 6" key="3">
    <citation type="submission" date="2016-12" db="EMBL/GenBank/DDBJ databases">
        <title>The new phylogeny of genus Mycobacterium.</title>
        <authorList>
            <person name="Tortoli E."/>
            <person name="Trovato A."/>
            <person name="Cirillo D.M."/>
        </authorList>
    </citation>
    <scope>NUCLEOTIDE SEQUENCE [LARGE SCALE GENOMIC DNA]</scope>
    <source>
        <strain evidence="3 6">DSM 44942</strain>
    </source>
</reference>
<evidence type="ECO:0000313" key="6">
    <source>
        <dbReference type="Proteomes" id="UP000192327"/>
    </source>
</evidence>
<reference evidence="5" key="1">
    <citation type="submission" date="2015-04" db="EMBL/GenBank/DDBJ databases">
        <title>Genome sequence of Mycobacterium arupense GUC1.</title>
        <authorList>
            <person name="Greninger A.L."/>
            <person name="Cunningham G."/>
            <person name="Chiu C.Y."/>
            <person name="Miller S."/>
        </authorList>
    </citation>
    <scope>NUCLEOTIDE SEQUENCE [LARGE SCALE GENOMIC DNA]</scope>
    <source>
        <strain evidence="5">GUC1</strain>
    </source>
</reference>
<protein>
    <recommendedName>
        <fullName evidence="1">SnoaL-like domain-containing protein</fullName>
    </recommendedName>
</protein>
<evidence type="ECO:0000313" key="3">
    <source>
        <dbReference type="EMBL" id="ORA01047.1"/>
    </source>
</evidence>
<dbReference type="InterPro" id="IPR037401">
    <property type="entry name" value="SnoaL-like"/>
</dbReference>
<evidence type="ECO:0000259" key="1">
    <source>
        <dbReference type="Pfam" id="PF12680"/>
    </source>
</evidence>
<organism evidence="2 5">
    <name type="scientific">Mycolicibacter arupensis</name>
    <dbReference type="NCBI Taxonomy" id="342002"/>
    <lineage>
        <taxon>Bacteria</taxon>
        <taxon>Bacillati</taxon>
        <taxon>Actinomycetota</taxon>
        <taxon>Actinomycetes</taxon>
        <taxon>Mycobacteriales</taxon>
        <taxon>Mycobacteriaceae</taxon>
        <taxon>Mycolicibacter</taxon>
    </lineage>
</organism>
<reference evidence="2" key="2">
    <citation type="submission" date="2015-04" db="EMBL/GenBank/DDBJ databases">
        <title>Genome sequence of Mycobacterium arupense strain GUC1.</title>
        <authorList>
            <person name="Greninger A.L."/>
            <person name="Cunningham G."/>
            <person name="Chiu C.Y."/>
            <person name="Miller S."/>
        </authorList>
    </citation>
    <scope>NUCLEOTIDE SEQUENCE</scope>
    <source>
        <strain evidence="2">GUC1</strain>
    </source>
</reference>
<dbReference type="SUPFAM" id="SSF54427">
    <property type="entry name" value="NTF2-like"/>
    <property type="match status" value="1"/>
</dbReference>
<dbReference type="InterPro" id="IPR032710">
    <property type="entry name" value="NTF2-like_dom_sf"/>
</dbReference>
<dbReference type="OrthoDB" id="5735022at2"/>
<evidence type="ECO:0000313" key="4">
    <source>
        <dbReference type="EMBL" id="TXI48724.1"/>
    </source>
</evidence>
<dbReference type="EMBL" id="LASW01000012">
    <property type="protein sequence ID" value="KKC00460.1"/>
    <property type="molecule type" value="Genomic_DNA"/>
</dbReference>
<name>A0A0F5N0R9_9MYCO</name>
<dbReference type="RefSeq" id="WP_046188461.1">
    <property type="nucleotide sequence ID" value="NZ_JACKUJ010000043.1"/>
</dbReference>
<evidence type="ECO:0000313" key="7">
    <source>
        <dbReference type="Proteomes" id="UP000321797"/>
    </source>
</evidence>
<feature type="domain" description="SnoaL-like" evidence="1">
    <location>
        <begin position="22"/>
        <end position="108"/>
    </location>
</feature>
<dbReference type="AlphaFoldDB" id="A0A0F5N0R9"/>
<keyword evidence="6" id="KW-1185">Reference proteome</keyword>
<dbReference type="Pfam" id="PF12680">
    <property type="entry name" value="SnoaL_2"/>
    <property type="match status" value="1"/>
</dbReference>
<comment type="caution">
    <text evidence="2">The sequence shown here is derived from an EMBL/GenBank/DDBJ whole genome shotgun (WGS) entry which is preliminary data.</text>
</comment>
<gene>
    <name evidence="3" type="ORF">BST15_00390</name>
    <name evidence="4" type="ORF">E6Q54_23215</name>
    <name evidence="2" type="ORF">WR43_04895</name>
</gene>
<reference evidence="4 7" key="4">
    <citation type="submission" date="2018-09" db="EMBL/GenBank/DDBJ databases">
        <title>Metagenome Assembled Genomes from an Advanced Water Purification Facility.</title>
        <authorList>
            <person name="Stamps B.W."/>
            <person name="Spear J.R."/>
        </authorList>
    </citation>
    <scope>NUCLEOTIDE SEQUENCE [LARGE SCALE GENOMIC DNA]</scope>
    <source>
        <strain evidence="4">Bin_29_2</strain>
    </source>
</reference>
<dbReference type="EMBL" id="MVHH01000001">
    <property type="protein sequence ID" value="ORA01047.1"/>
    <property type="molecule type" value="Genomic_DNA"/>
</dbReference>
<evidence type="ECO:0000313" key="5">
    <source>
        <dbReference type="Proteomes" id="UP000034416"/>
    </source>
</evidence>